<sequence length="75" mass="8083">WGIWGWLAGWLAGWSCLLSVAGAVEQRRPEQPAGRVWAKAQGMYVHDWWSGPGPRAACAMHTELGLEVLGAGPGQ</sequence>
<evidence type="ECO:0000256" key="1">
    <source>
        <dbReference type="SAM" id="SignalP"/>
    </source>
</evidence>
<feature type="non-terminal residue" evidence="2">
    <location>
        <position position="1"/>
    </location>
</feature>
<feature type="chain" id="PRO_5025448389" evidence="1">
    <location>
        <begin position="24"/>
        <end position="75"/>
    </location>
</feature>
<dbReference type="Proteomes" id="UP000799766">
    <property type="component" value="Unassembled WGS sequence"/>
</dbReference>
<organism evidence="2 3">
    <name type="scientific">Lineolata rhizophorae</name>
    <dbReference type="NCBI Taxonomy" id="578093"/>
    <lineage>
        <taxon>Eukaryota</taxon>
        <taxon>Fungi</taxon>
        <taxon>Dikarya</taxon>
        <taxon>Ascomycota</taxon>
        <taxon>Pezizomycotina</taxon>
        <taxon>Dothideomycetes</taxon>
        <taxon>Dothideomycetes incertae sedis</taxon>
        <taxon>Lineolatales</taxon>
        <taxon>Lineolataceae</taxon>
        <taxon>Lineolata</taxon>
    </lineage>
</organism>
<dbReference type="EMBL" id="MU001696">
    <property type="protein sequence ID" value="KAF2453562.1"/>
    <property type="molecule type" value="Genomic_DNA"/>
</dbReference>
<reference evidence="2" key="1">
    <citation type="journal article" date="2020" name="Stud. Mycol.">
        <title>101 Dothideomycetes genomes: a test case for predicting lifestyles and emergence of pathogens.</title>
        <authorList>
            <person name="Haridas S."/>
            <person name="Albert R."/>
            <person name="Binder M."/>
            <person name="Bloem J."/>
            <person name="Labutti K."/>
            <person name="Salamov A."/>
            <person name="Andreopoulos B."/>
            <person name="Baker S."/>
            <person name="Barry K."/>
            <person name="Bills G."/>
            <person name="Bluhm B."/>
            <person name="Cannon C."/>
            <person name="Castanera R."/>
            <person name="Culley D."/>
            <person name="Daum C."/>
            <person name="Ezra D."/>
            <person name="Gonzalez J."/>
            <person name="Henrissat B."/>
            <person name="Kuo A."/>
            <person name="Liang C."/>
            <person name="Lipzen A."/>
            <person name="Lutzoni F."/>
            <person name="Magnuson J."/>
            <person name="Mondo S."/>
            <person name="Nolan M."/>
            <person name="Ohm R."/>
            <person name="Pangilinan J."/>
            <person name="Park H.-J."/>
            <person name="Ramirez L."/>
            <person name="Alfaro M."/>
            <person name="Sun H."/>
            <person name="Tritt A."/>
            <person name="Yoshinaga Y."/>
            <person name="Zwiers L.-H."/>
            <person name="Turgeon B."/>
            <person name="Goodwin S."/>
            <person name="Spatafora J."/>
            <person name="Crous P."/>
            <person name="Grigoriev I."/>
        </authorList>
    </citation>
    <scope>NUCLEOTIDE SEQUENCE</scope>
    <source>
        <strain evidence="2">ATCC 16933</strain>
    </source>
</reference>
<gene>
    <name evidence="2" type="ORF">BDY21DRAFT_355351</name>
</gene>
<protein>
    <submittedName>
        <fullName evidence="2">Uncharacterized protein</fullName>
    </submittedName>
</protein>
<keyword evidence="1" id="KW-0732">Signal</keyword>
<evidence type="ECO:0000313" key="2">
    <source>
        <dbReference type="EMBL" id="KAF2453562.1"/>
    </source>
</evidence>
<dbReference type="AlphaFoldDB" id="A0A6A6NQ70"/>
<accession>A0A6A6NQ70</accession>
<proteinExistence type="predicted"/>
<evidence type="ECO:0000313" key="3">
    <source>
        <dbReference type="Proteomes" id="UP000799766"/>
    </source>
</evidence>
<feature type="signal peptide" evidence="1">
    <location>
        <begin position="1"/>
        <end position="23"/>
    </location>
</feature>
<name>A0A6A6NQ70_9PEZI</name>
<keyword evidence="3" id="KW-1185">Reference proteome</keyword>